<dbReference type="Gene3D" id="3.30.420.130">
    <property type="entry name" value="Dinitrogenase iron-molybdenum cofactor biosynthesis domain"/>
    <property type="match status" value="1"/>
</dbReference>
<feature type="region of interest" description="Disordered" evidence="2">
    <location>
        <begin position="112"/>
        <end position="131"/>
    </location>
</feature>
<dbReference type="RefSeq" id="WP_074764653.1">
    <property type="nucleotide sequence ID" value="NZ_FNWO01000001.1"/>
</dbReference>
<organism evidence="4 5">
    <name type="scientific">Magnetospirillum fulvum</name>
    <name type="common">Rhodospirillum fulvum</name>
    <dbReference type="NCBI Taxonomy" id="1082"/>
    <lineage>
        <taxon>Bacteria</taxon>
        <taxon>Pseudomonadati</taxon>
        <taxon>Pseudomonadota</taxon>
        <taxon>Alphaproteobacteria</taxon>
        <taxon>Rhodospirillales</taxon>
        <taxon>Rhodospirillaceae</taxon>
        <taxon>Magnetospirillum</taxon>
    </lineage>
</organism>
<dbReference type="Pfam" id="PF02579">
    <property type="entry name" value="Nitro_FeMo-Co"/>
    <property type="match status" value="1"/>
</dbReference>
<feature type="compositionally biased region" description="Gly residues" evidence="2">
    <location>
        <begin position="122"/>
        <end position="131"/>
    </location>
</feature>
<dbReference type="PANTHER" id="PTHR33937:SF2">
    <property type="entry name" value="DINITROGENASE IRON-MOLYBDENUM COFACTOR BIOSYNTHESIS DOMAIN-CONTAINING PROTEIN"/>
    <property type="match status" value="1"/>
</dbReference>
<evidence type="ECO:0000256" key="2">
    <source>
        <dbReference type="SAM" id="MobiDB-lite"/>
    </source>
</evidence>
<name>A0A1H6GRS0_MAGFU</name>
<dbReference type="EMBL" id="FNWO01000001">
    <property type="protein sequence ID" value="SEH25482.1"/>
    <property type="molecule type" value="Genomic_DNA"/>
</dbReference>
<keyword evidence="1" id="KW-0535">Nitrogen fixation</keyword>
<reference evidence="5" key="1">
    <citation type="submission" date="2016-10" db="EMBL/GenBank/DDBJ databases">
        <authorList>
            <person name="Varghese N."/>
            <person name="Submissions S."/>
        </authorList>
    </citation>
    <scope>NUCLEOTIDE SEQUENCE [LARGE SCALE GENOMIC DNA]</scope>
    <source>
        <strain evidence="5">DSM 13234</strain>
    </source>
</reference>
<sequence length="131" mass="14154">MSIRVAVASQDGKTVHQHFGQATQFVICDLDGPTIRVIERRANQPSCGGDVDGEPGHDEDRIQQTIDLIADCRAVVVARIGLGAQRRLEAQGIDAFMIPDFIERALRRLSASGLLDQPPGPGGGGRRWLAE</sequence>
<dbReference type="PANTHER" id="PTHR33937">
    <property type="entry name" value="IRON-MOLYBDENUM PROTEIN-RELATED-RELATED"/>
    <property type="match status" value="1"/>
</dbReference>
<dbReference type="InterPro" id="IPR003731">
    <property type="entry name" value="Di-Nase_FeMo-co_biosynth"/>
</dbReference>
<dbReference type="InterPro" id="IPR051840">
    <property type="entry name" value="NifX/NifY_domain"/>
</dbReference>
<keyword evidence="5" id="KW-1185">Reference proteome</keyword>
<dbReference type="SUPFAM" id="SSF53146">
    <property type="entry name" value="Nitrogenase accessory factor-like"/>
    <property type="match status" value="1"/>
</dbReference>
<feature type="domain" description="Dinitrogenase iron-molybdenum cofactor biosynthesis" evidence="3">
    <location>
        <begin position="11"/>
        <end position="110"/>
    </location>
</feature>
<gene>
    <name evidence="4" type="ORF">SAMN04244559_00209</name>
</gene>
<dbReference type="InterPro" id="IPR036105">
    <property type="entry name" value="DiNase_FeMo-co_biosyn_sf"/>
</dbReference>
<dbReference type="AlphaFoldDB" id="A0A1H6GRS0"/>
<evidence type="ECO:0000256" key="1">
    <source>
        <dbReference type="ARBA" id="ARBA00023231"/>
    </source>
</evidence>
<evidence type="ECO:0000259" key="3">
    <source>
        <dbReference type="Pfam" id="PF02579"/>
    </source>
</evidence>
<dbReference type="OrthoDB" id="280278at2"/>
<dbReference type="InterPro" id="IPR034165">
    <property type="entry name" value="NifB_C"/>
</dbReference>
<proteinExistence type="predicted"/>
<dbReference type="CDD" id="cd00852">
    <property type="entry name" value="NifB"/>
    <property type="match status" value="1"/>
</dbReference>
<dbReference type="Proteomes" id="UP000182983">
    <property type="component" value="Unassembled WGS sequence"/>
</dbReference>
<evidence type="ECO:0000313" key="4">
    <source>
        <dbReference type="EMBL" id="SEH25482.1"/>
    </source>
</evidence>
<evidence type="ECO:0000313" key="5">
    <source>
        <dbReference type="Proteomes" id="UP000182983"/>
    </source>
</evidence>
<protein>
    <submittedName>
        <fullName evidence="4">Predicted Fe-Mo cluster-binding protein, NifX family</fullName>
    </submittedName>
</protein>
<accession>A0A1H6GRS0</accession>